<organism evidence="2 3">
    <name type="scientific">Halarchaeum acidiphilum MH1-52-1</name>
    <dbReference type="NCBI Taxonomy" id="1261545"/>
    <lineage>
        <taxon>Archaea</taxon>
        <taxon>Methanobacteriati</taxon>
        <taxon>Methanobacteriota</taxon>
        <taxon>Stenosarchaea group</taxon>
        <taxon>Halobacteria</taxon>
        <taxon>Halobacteriales</taxon>
        <taxon>Halobacteriaceae</taxon>
    </lineage>
</organism>
<sequence>MTDDTADDRRGRDLDARVAALEDAVDDLRAASDTTRRDVPRGPRSFPRPPTPREFLAFAVDDAIPATVALLDAQVRALEALRAALRLVDAGRGRSAADAAARPDRETLDRLDAALADLRAAVSGDALPKNHAARDLLEDARDLTADLEAEVAAVRADRESGERADEDADAVTGEDAGRDEREHRAERVEDELDQLRDEYDAGDDVSDADGGGRDADDDRGA</sequence>
<feature type="compositionally biased region" description="Basic and acidic residues" evidence="1">
    <location>
        <begin position="175"/>
        <end position="199"/>
    </location>
</feature>
<protein>
    <submittedName>
        <fullName evidence="2">Uncharacterized protein</fullName>
    </submittedName>
</protein>
<feature type="region of interest" description="Disordered" evidence="1">
    <location>
        <begin position="153"/>
        <end position="221"/>
    </location>
</feature>
<reference evidence="2 3" key="1">
    <citation type="submission" date="2013-09" db="EMBL/GenBank/DDBJ databases">
        <title>Whole genome sequencing of Halarchaeum acidiphilum strain MH1-52-1.</title>
        <authorList>
            <person name="Shimane Y."/>
            <person name="Minegishi H."/>
            <person name="Nishi S."/>
            <person name="Echigo A."/>
            <person name="Shuto A."/>
            <person name="Konishi M."/>
            <person name="Ito T."/>
            <person name="Ohkuma M."/>
            <person name="Ohta Y."/>
            <person name="Nagano Y."/>
            <person name="Tsubouchi T."/>
            <person name="Mori K."/>
            <person name="Usui K."/>
            <person name="Kamekura M."/>
            <person name="Usami R."/>
            <person name="Takaki Y."/>
            <person name="Hatada Y."/>
        </authorList>
    </citation>
    <scope>NUCLEOTIDE SEQUENCE [LARGE SCALE GENOMIC DNA]</scope>
    <source>
        <strain evidence="2 3">JCM 16109</strain>
    </source>
</reference>
<dbReference type="Pfam" id="PF24414">
    <property type="entry name" value="DUF7547"/>
    <property type="match status" value="1"/>
</dbReference>
<evidence type="ECO:0000313" key="2">
    <source>
        <dbReference type="EMBL" id="GAD53580.1"/>
    </source>
</evidence>
<dbReference type="eggNOG" id="arCOG06243">
    <property type="taxonomic scope" value="Archaea"/>
</dbReference>
<proteinExistence type="predicted"/>
<feature type="compositionally biased region" description="Basic and acidic residues" evidence="1">
    <location>
        <begin position="210"/>
        <end position="221"/>
    </location>
</feature>
<accession>U2YX05</accession>
<dbReference type="AlphaFoldDB" id="U2YX05"/>
<gene>
    <name evidence="2" type="ORF">MBEHAL_2340</name>
</gene>
<keyword evidence="3" id="KW-1185">Reference proteome</keyword>
<dbReference type="Proteomes" id="UP000016986">
    <property type="component" value="Unassembled WGS sequence"/>
</dbReference>
<feature type="region of interest" description="Disordered" evidence="1">
    <location>
        <begin position="26"/>
        <end position="51"/>
    </location>
</feature>
<comment type="caution">
    <text evidence="2">The sequence shown here is derived from an EMBL/GenBank/DDBJ whole genome shotgun (WGS) entry which is preliminary data.</text>
</comment>
<evidence type="ECO:0000256" key="1">
    <source>
        <dbReference type="SAM" id="MobiDB-lite"/>
    </source>
</evidence>
<dbReference type="InterPro" id="IPR055969">
    <property type="entry name" value="DUF7547"/>
</dbReference>
<dbReference type="RefSeq" id="WP_021780664.1">
    <property type="nucleotide sequence ID" value="NZ_BATA01000078.1"/>
</dbReference>
<feature type="compositionally biased region" description="Basic and acidic residues" evidence="1">
    <location>
        <begin position="26"/>
        <end position="41"/>
    </location>
</feature>
<name>U2YX05_9EURY</name>
<evidence type="ECO:0000313" key="3">
    <source>
        <dbReference type="Proteomes" id="UP000016986"/>
    </source>
</evidence>
<dbReference type="EMBL" id="BATA01000078">
    <property type="protein sequence ID" value="GAD53580.1"/>
    <property type="molecule type" value="Genomic_DNA"/>
</dbReference>